<comment type="caution">
    <text evidence="1">The sequence shown here is derived from an EMBL/GenBank/DDBJ whole genome shotgun (WGS) entry which is preliminary data.</text>
</comment>
<dbReference type="AlphaFoldDB" id="A0A8T9AHT5"/>
<organism evidence="1 2">
    <name type="scientific">Mesorhizobium intechi</name>
    <dbReference type="NCBI Taxonomy" id="537601"/>
    <lineage>
        <taxon>Bacteria</taxon>
        <taxon>Pseudomonadati</taxon>
        <taxon>Pseudomonadota</taxon>
        <taxon>Alphaproteobacteria</taxon>
        <taxon>Hyphomicrobiales</taxon>
        <taxon>Phyllobacteriaceae</taxon>
        <taxon>Mesorhizobium</taxon>
    </lineage>
</organism>
<evidence type="ECO:0008006" key="3">
    <source>
        <dbReference type="Google" id="ProtNLM"/>
    </source>
</evidence>
<dbReference type="Proteomes" id="UP000235507">
    <property type="component" value="Unassembled WGS sequence"/>
</dbReference>
<evidence type="ECO:0000313" key="2">
    <source>
        <dbReference type="Proteomes" id="UP000235507"/>
    </source>
</evidence>
<accession>A0A8T9AHT5</accession>
<reference evidence="1" key="1">
    <citation type="submission" date="2019-07" db="EMBL/GenBank/DDBJ databases">
        <title>Mesorhizobum intechiensis sp. nov. isolated from nodules of Lotus tenuis growing in lowlands of the Flooding Pampa, Argentina.</title>
        <authorList>
            <person name="Estrella M.J."/>
            <person name="Torres Tejerizo G.A."/>
            <person name="Cumpa Velazquez L.M."/>
            <person name="Fontana F."/>
            <person name="Hansen L."/>
            <person name="Pistorio M."/>
            <person name="Sannazzaro A.I."/>
        </authorList>
    </citation>
    <scope>NUCLEOTIDE SEQUENCE</scope>
    <source>
        <strain evidence="1">BD68</strain>
    </source>
</reference>
<gene>
    <name evidence="1" type="ORF">C1D09_032420</name>
</gene>
<dbReference type="RefSeq" id="WP_167514839.1">
    <property type="nucleotide sequence ID" value="NZ_PNOT02000388.1"/>
</dbReference>
<keyword evidence="2" id="KW-1185">Reference proteome</keyword>
<name>A0A8T9AHT5_9HYPH</name>
<proteinExistence type="predicted"/>
<sequence length="659" mass="70640">MFQEVLQTVFMKQEPSVDSDDGPMVVNGEIGTQIAASPDNQWVQLSVLSQLLVPRLGWMKLVNGDGTPLLKEAEAPPRIEFGVWSFINACIDAEFWINGQGKNSPFFVAADYLIAWVLIETKNKLGNIGPKTPPGDGTGPFQLTTTEWATFLADPIAADYSAASRDIGLDQIAGAAFLARKAMSDMSAAITQNDAAAGIRDTQTVAGPYIPAYIDVLLVHMFGLPTATSFRTLKLAGQGGTAVDAVLRQSFSDADVQAYLKTRDNVLKDWDSGVIETVDGAIVNVQNLLGAAFAKAFALIQQQAPEDLPKADGVASWFAVADAERVAWEPLGDETTPAAQTRIRGYFQSIGQPLRDGAAIPPWCGAFAGFCVKTASPVLLKTIRGNPLSAGSWQSFGNESIQLGDPNPPRGAIVVLSPDKNSSSASHVGFFSRYLGSDNAQVELLGGNQSDRVTLTKFDRSKIIVIRWQSAQKAADNNASDAAMGAADAGQFNTLLDFIGQFESGDNYNAYFAHSRNTNNPALVSMTLRDILIFQDQLVAQNRISSACGKYQIVRNTLKGLITNGAIGPADIFSSGNQDRLAIALMKQRGLGAFLSGNMSEDQFALNLAKEWASMPVPIATKGQFRNVKAGESYYASDGVNKALTTVEKFRAAVRSAQK</sequence>
<dbReference type="SUPFAM" id="SSF53955">
    <property type="entry name" value="Lysozyme-like"/>
    <property type="match status" value="1"/>
</dbReference>
<evidence type="ECO:0000313" key="1">
    <source>
        <dbReference type="EMBL" id="TSE00213.1"/>
    </source>
</evidence>
<dbReference type="InterPro" id="IPR023346">
    <property type="entry name" value="Lysozyme-like_dom_sf"/>
</dbReference>
<dbReference type="EMBL" id="PNOT02000388">
    <property type="protein sequence ID" value="TSE00213.1"/>
    <property type="molecule type" value="Genomic_DNA"/>
</dbReference>
<dbReference type="Gene3D" id="1.10.530.10">
    <property type="match status" value="1"/>
</dbReference>
<protein>
    <recommendedName>
        <fullName evidence="3">Peptidase C51 domain-containing protein</fullName>
    </recommendedName>
</protein>